<dbReference type="Gene3D" id="3.30.70.80">
    <property type="entry name" value="Peptidase S8 propeptide/proteinase inhibitor I9"/>
    <property type="match status" value="1"/>
</dbReference>
<gene>
    <name evidence="13" type="primary">LOC107419341</name>
</gene>
<dbReference type="Pfam" id="PF17766">
    <property type="entry name" value="fn3_6"/>
    <property type="match status" value="1"/>
</dbReference>
<dbReference type="PROSITE" id="PS51892">
    <property type="entry name" value="SUBTILASE"/>
    <property type="match status" value="1"/>
</dbReference>
<evidence type="ECO:0000313" key="12">
    <source>
        <dbReference type="Proteomes" id="UP001652623"/>
    </source>
</evidence>
<feature type="domain" description="Inhibitor I9" evidence="10">
    <location>
        <begin position="16"/>
        <end position="73"/>
    </location>
</feature>
<keyword evidence="6 8" id="KW-0378">Hydrolase</keyword>
<organism evidence="12 13">
    <name type="scientific">Ziziphus jujuba</name>
    <name type="common">Chinese jujube</name>
    <name type="synonym">Ziziphus sativa</name>
    <dbReference type="NCBI Taxonomy" id="326968"/>
    <lineage>
        <taxon>Eukaryota</taxon>
        <taxon>Viridiplantae</taxon>
        <taxon>Streptophyta</taxon>
        <taxon>Embryophyta</taxon>
        <taxon>Tracheophyta</taxon>
        <taxon>Spermatophyta</taxon>
        <taxon>Magnoliopsida</taxon>
        <taxon>eudicotyledons</taxon>
        <taxon>Gunneridae</taxon>
        <taxon>Pentapetalae</taxon>
        <taxon>rosids</taxon>
        <taxon>fabids</taxon>
        <taxon>Rosales</taxon>
        <taxon>Rhamnaceae</taxon>
        <taxon>Paliureae</taxon>
        <taxon>Ziziphus</taxon>
    </lineage>
</organism>
<dbReference type="InterPro" id="IPR015500">
    <property type="entry name" value="Peptidase_S8_subtilisin-rel"/>
</dbReference>
<evidence type="ECO:0000256" key="4">
    <source>
        <dbReference type="ARBA" id="ARBA00022670"/>
    </source>
</evidence>
<keyword evidence="4 8" id="KW-0645">Protease</keyword>
<keyword evidence="7 8" id="KW-0720">Serine protease</keyword>
<feature type="active site" description="Charge relay system" evidence="8">
    <location>
        <position position="118"/>
    </location>
</feature>
<dbReference type="Pfam" id="PF05922">
    <property type="entry name" value="Inhibitor_I9"/>
    <property type="match status" value="1"/>
</dbReference>
<dbReference type="Gene3D" id="2.60.40.2310">
    <property type="match status" value="1"/>
</dbReference>
<dbReference type="Gene3D" id="3.50.30.30">
    <property type="match status" value="1"/>
</dbReference>
<name>A0ABM3IH07_ZIZJJ</name>
<accession>A0ABM3IH07</accession>
<dbReference type="InterPro" id="IPR023828">
    <property type="entry name" value="Peptidase_S8_Ser-AS"/>
</dbReference>
<comment type="subcellular location">
    <subcellularLocation>
        <location evidence="1">Secreted</location>
    </subcellularLocation>
</comment>
<dbReference type="InterPro" id="IPR036852">
    <property type="entry name" value="Peptidase_S8/S53_dom_sf"/>
</dbReference>
<dbReference type="PRINTS" id="PR00723">
    <property type="entry name" value="SUBTILISIN"/>
</dbReference>
<evidence type="ECO:0000256" key="1">
    <source>
        <dbReference type="ARBA" id="ARBA00004613"/>
    </source>
</evidence>
<dbReference type="InterPro" id="IPR010259">
    <property type="entry name" value="S8pro/Inhibitor_I9"/>
</dbReference>
<dbReference type="GeneID" id="107419341"/>
<dbReference type="PROSITE" id="PS00138">
    <property type="entry name" value="SUBTILASE_SER"/>
    <property type="match status" value="1"/>
</dbReference>
<dbReference type="InterPro" id="IPR045051">
    <property type="entry name" value="SBT"/>
</dbReference>
<reference evidence="13" key="1">
    <citation type="submission" date="2025-08" db="UniProtKB">
        <authorList>
            <consortium name="RefSeq"/>
        </authorList>
    </citation>
    <scope>IDENTIFICATION</scope>
    <source>
        <tissue evidence="13">Seedling</tissue>
    </source>
</reference>
<dbReference type="InterPro" id="IPR037045">
    <property type="entry name" value="S8pro/Inhibitor_I9_sf"/>
</dbReference>
<dbReference type="CDD" id="cd04852">
    <property type="entry name" value="Peptidases_S8_3"/>
    <property type="match status" value="1"/>
</dbReference>
<evidence type="ECO:0000256" key="8">
    <source>
        <dbReference type="PROSITE-ProRule" id="PRU01240"/>
    </source>
</evidence>
<evidence type="ECO:0000259" key="10">
    <source>
        <dbReference type="Pfam" id="PF05922"/>
    </source>
</evidence>
<dbReference type="PANTHER" id="PTHR10795">
    <property type="entry name" value="PROPROTEIN CONVERTASE SUBTILISIN/KEXIN"/>
    <property type="match status" value="1"/>
</dbReference>
<dbReference type="RefSeq" id="XP_048328176.1">
    <property type="nucleotide sequence ID" value="XM_048472219.2"/>
</dbReference>
<comment type="similarity">
    <text evidence="2 8">Belongs to the peptidase S8 family.</text>
</comment>
<dbReference type="SUPFAM" id="SSF52743">
    <property type="entry name" value="Subtilisin-like"/>
    <property type="match status" value="1"/>
</dbReference>
<protein>
    <submittedName>
        <fullName evidence="13">Subtilisin-like protease SBT3.18</fullName>
    </submittedName>
</protein>
<keyword evidence="12" id="KW-1185">Reference proteome</keyword>
<evidence type="ECO:0000256" key="6">
    <source>
        <dbReference type="ARBA" id="ARBA00022801"/>
    </source>
</evidence>
<sequence>MNHIRDPMLTSDYHVQLLSKVFLSEEDAKQAMVYSYKHSFSGFSAMLDSTQASALAKRKEVISVFKSKTLHLHTTRSWDFLGLTLGHMATPTPSNNNITNNNNMAYIYGDDVVVGIIDSGIWPESRSFREDGGMKPIPWSWKGRCCKGEMFEPEKACNRKLIGARYYLEGFERRYGPLNRSGNPEYRSARDFLGHGTHTASTAVGSVVDEAISFMGSLGKGIARGGAPRARLAVYKACWGKDYESICNEADVIAAFDDALYDGVHVISASIGVTPPLRPFFNSSTAIGSFHAAQLGVSVVFSAGNDGSDPGLVTNVAPWSISVAASSIDRMFSTSIILPDTNLSFLGESFITSPIKAKLADAYPYFFNSICRASNRRNVSKTAEGKVIICFSTAGQVNVEEAEEAARNASALALIFVEPTVKLTLVDTIPTLHLNIQQGTLLRNFLVSSRKPPLVHIEASKTIIGKSPAPTVAFFSSRGPSSLAPDILKPDISAPGVNILAAWPENTPPTVDPSDKRRNVKWNFLSGTSMSCPHVSAIVALLKSAHPHWSPAAIRSALVTTAYNTDKYSVHHPILDSASMKPSDPFDVGAGHVDPLKAFDPGLVYDMETTDYILFLCHIGYTQQQIEAMLILAPCPHPDVTTTCAASSTNLISNMNYPSITVTDLRSPRTLKRRVRNVGHNRNAVYLIWRIVKPLGVEVVIRPRVLVFSWFRQEITYYVTLYPIHNSPPATGRRCDFGDIVWSDGFHHVRSPLVVCVNNHHNHNATAQQQPRNNFLFLQRK</sequence>
<keyword evidence="3" id="KW-0964">Secreted</keyword>
<feature type="active site" description="Charge relay system" evidence="8">
    <location>
        <position position="195"/>
    </location>
</feature>
<evidence type="ECO:0000256" key="5">
    <source>
        <dbReference type="ARBA" id="ARBA00022729"/>
    </source>
</evidence>
<feature type="domain" description="Peptidase S8/S53" evidence="9">
    <location>
        <begin position="109"/>
        <end position="565"/>
    </location>
</feature>
<feature type="domain" description="Subtilisin-like protease fibronectin type-III" evidence="11">
    <location>
        <begin position="654"/>
        <end position="755"/>
    </location>
</feature>
<evidence type="ECO:0000313" key="13">
    <source>
        <dbReference type="RefSeq" id="XP_048328176.1"/>
    </source>
</evidence>
<dbReference type="Pfam" id="PF00082">
    <property type="entry name" value="Peptidase_S8"/>
    <property type="match status" value="1"/>
</dbReference>
<dbReference type="Proteomes" id="UP001652623">
    <property type="component" value="Chromosome 4"/>
</dbReference>
<dbReference type="Gene3D" id="3.40.50.200">
    <property type="entry name" value="Peptidase S8/S53 domain"/>
    <property type="match status" value="1"/>
</dbReference>
<evidence type="ECO:0000256" key="2">
    <source>
        <dbReference type="ARBA" id="ARBA00011073"/>
    </source>
</evidence>
<evidence type="ECO:0000259" key="11">
    <source>
        <dbReference type="Pfam" id="PF17766"/>
    </source>
</evidence>
<dbReference type="InterPro" id="IPR000209">
    <property type="entry name" value="Peptidase_S8/S53_dom"/>
</dbReference>
<feature type="active site" description="Charge relay system" evidence="8">
    <location>
        <position position="529"/>
    </location>
</feature>
<evidence type="ECO:0000259" key="9">
    <source>
        <dbReference type="Pfam" id="PF00082"/>
    </source>
</evidence>
<dbReference type="InterPro" id="IPR041469">
    <property type="entry name" value="Subtilisin-like_FN3"/>
</dbReference>
<dbReference type="InterPro" id="IPR034197">
    <property type="entry name" value="Peptidases_S8_3"/>
</dbReference>
<proteinExistence type="inferred from homology"/>
<keyword evidence="5" id="KW-0732">Signal</keyword>
<evidence type="ECO:0000256" key="7">
    <source>
        <dbReference type="ARBA" id="ARBA00022825"/>
    </source>
</evidence>
<evidence type="ECO:0000256" key="3">
    <source>
        <dbReference type="ARBA" id="ARBA00022525"/>
    </source>
</evidence>